<protein>
    <submittedName>
        <fullName evidence="3">Arsenate-mycothiol transferase ArsC1</fullName>
        <ecNumber evidence="3">2.8.4.2</ecNumber>
    </submittedName>
</protein>
<feature type="domain" description="Phosphotyrosine protein phosphatase I" evidence="2">
    <location>
        <begin position="9"/>
        <end position="58"/>
    </location>
</feature>
<dbReference type="Proteomes" id="UP000251995">
    <property type="component" value="Chromosome"/>
</dbReference>
<dbReference type="GO" id="GO:0102100">
    <property type="term" value="F:mycothiol-arsenate ligase activity"/>
    <property type="evidence" value="ECO:0007669"/>
    <property type="project" value="UniProtKB-EC"/>
</dbReference>
<dbReference type="EMBL" id="CP025198">
    <property type="protein sequence ID" value="AXE37455.1"/>
    <property type="molecule type" value="Genomic_DNA"/>
</dbReference>
<evidence type="ECO:0000259" key="2">
    <source>
        <dbReference type="Pfam" id="PF01451"/>
    </source>
</evidence>
<dbReference type="InterPro" id="IPR023485">
    <property type="entry name" value="Ptyr_pPase"/>
</dbReference>
<dbReference type="OrthoDB" id="9799372at2"/>
<evidence type="ECO:0000313" key="4">
    <source>
        <dbReference type="Proteomes" id="UP000251995"/>
    </source>
</evidence>
<reference evidence="3 4" key="1">
    <citation type="submission" date="2017-12" db="EMBL/GenBank/DDBJ databases">
        <title>The whole genome sequence of the Acidipropionibacterium virtanenii sp. nov. type strain JS278.</title>
        <authorList>
            <person name="Laine P."/>
            <person name="Deptula P."/>
            <person name="Varmanen P."/>
            <person name="Auvinen P."/>
        </authorList>
    </citation>
    <scope>NUCLEOTIDE SEQUENCE [LARGE SCALE GENOMIC DNA]</scope>
    <source>
        <strain evidence="3 4">JS278</strain>
    </source>
</reference>
<dbReference type="PANTHER" id="PTHR43428">
    <property type="entry name" value="ARSENATE REDUCTASE"/>
    <property type="match status" value="1"/>
</dbReference>
<dbReference type="InterPro" id="IPR036196">
    <property type="entry name" value="Ptyr_pPase_sf"/>
</dbReference>
<proteinExistence type="predicted"/>
<sequence length="61" mass="6368">MTDVPRPSVLFMCVHNAGRPQMAAGCLRHPAGDRIDVRSAGSAPAEQLNPGVVKAMAELLG</sequence>
<dbReference type="EC" id="2.8.4.2" evidence="3"/>
<keyword evidence="3" id="KW-0808">Transferase</keyword>
<organism evidence="3 4">
    <name type="scientific">Acidipropionibacterium virtanenii</name>
    <dbReference type="NCBI Taxonomy" id="2057246"/>
    <lineage>
        <taxon>Bacteria</taxon>
        <taxon>Bacillati</taxon>
        <taxon>Actinomycetota</taxon>
        <taxon>Actinomycetes</taxon>
        <taxon>Propionibacteriales</taxon>
        <taxon>Propionibacteriaceae</taxon>
        <taxon>Acidipropionibacterium</taxon>
    </lineage>
</organism>
<dbReference type="KEGG" id="acij:JS278_00258"/>
<keyword evidence="1" id="KW-0059">Arsenical resistance</keyword>
<keyword evidence="4" id="KW-1185">Reference proteome</keyword>
<accession>A0A344UQA7</accession>
<dbReference type="GO" id="GO:0046685">
    <property type="term" value="P:response to arsenic-containing substance"/>
    <property type="evidence" value="ECO:0007669"/>
    <property type="project" value="UniProtKB-KW"/>
</dbReference>
<dbReference type="Gene3D" id="3.40.50.2300">
    <property type="match status" value="1"/>
</dbReference>
<dbReference type="Pfam" id="PF01451">
    <property type="entry name" value="LMWPc"/>
    <property type="match status" value="1"/>
</dbReference>
<dbReference type="PANTHER" id="PTHR43428:SF1">
    <property type="entry name" value="ARSENATE REDUCTASE"/>
    <property type="match status" value="1"/>
</dbReference>
<dbReference type="AlphaFoldDB" id="A0A344UQA7"/>
<dbReference type="SUPFAM" id="SSF52788">
    <property type="entry name" value="Phosphotyrosine protein phosphatases I"/>
    <property type="match status" value="1"/>
</dbReference>
<evidence type="ECO:0000313" key="3">
    <source>
        <dbReference type="EMBL" id="AXE37455.1"/>
    </source>
</evidence>
<name>A0A344UQA7_9ACTN</name>
<evidence type="ECO:0000256" key="1">
    <source>
        <dbReference type="ARBA" id="ARBA00022849"/>
    </source>
</evidence>
<gene>
    <name evidence="3" type="primary">arsC1</name>
    <name evidence="3" type="ORF">JS278_00258</name>
</gene>